<dbReference type="EMBL" id="OX459124">
    <property type="protein sequence ID" value="CAI9113156.1"/>
    <property type="molecule type" value="Genomic_DNA"/>
</dbReference>
<evidence type="ECO:0000313" key="3">
    <source>
        <dbReference type="Proteomes" id="UP001161247"/>
    </source>
</evidence>
<dbReference type="Proteomes" id="UP001161247">
    <property type="component" value="Chromosome 7"/>
</dbReference>
<name>A0AAV1DZB1_OLDCO</name>
<dbReference type="Pfam" id="PF02519">
    <property type="entry name" value="Auxin_inducible"/>
    <property type="match status" value="1"/>
</dbReference>
<proteinExistence type="inferred from homology"/>
<dbReference type="InterPro" id="IPR003676">
    <property type="entry name" value="SAUR_fam"/>
</dbReference>
<evidence type="ECO:0000256" key="1">
    <source>
        <dbReference type="ARBA" id="ARBA00006974"/>
    </source>
</evidence>
<organism evidence="2 3">
    <name type="scientific">Oldenlandia corymbosa var. corymbosa</name>
    <dbReference type="NCBI Taxonomy" id="529605"/>
    <lineage>
        <taxon>Eukaryota</taxon>
        <taxon>Viridiplantae</taxon>
        <taxon>Streptophyta</taxon>
        <taxon>Embryophyta</taxon>
        <taxon>Tracheophyta</taxon>
        <taxon>Spermatophyta</taxon>
        <taxon>Magnoliopsida</taxon>
        <taxon>eudicotyledons</taxon>
        <taxon>Gunneridae</taxon>
        <taxon>Pentapetalae</taxon>
        <taxon>asterids</taxon>
        <taxon>lamiids</taxon>
        <taxon>Gentianales</taxon>
        <taxon>Rubiaceae</taxon>
        <taxon>Rubioideae</taxon>
        <taxon>Spermacoceae</taxon>
        <taxon>Hedyotis-Oldenlandia complex</taxon>
        <taxon>Oldenlandia</taxon>
    </lineage>
</organism>
<accession>A0AAV1DZB1</accession>
<sequence>MEDSMKATTGRKNSMIKKFLQSLRGGGLKSPEMVCNSTLPKSKSWHSSTAANKMMISRTNKQKSTMKTPNGCFCVYVGEEKQKFVIKTECANHPLFRMLLEDAELEYGFNSDSPILIPCDVDLFYKVLAEMDTKKDDDDYGCGSCSPFNNPIRRLGRNTDMGKQGYGSYGVLTPSRLLKLNHF</sequence>
<dbReference type="PANTHER" id="PTHR31374">
    <property type="entry name" value="AUXIN-INDUCED PROTEIN-LIKE-RELATED"/>
    <property type="match status" value="1"/>
</dbReference>
<comment type="similarity">
    <text evidence="1">Belongs to the ARG7 family.</text>
</comment>
<dbReference type="PANTHER" id="PTHR31374:SF199">
    <property type="entry name" value="SMALL AUXIN-UP RNA-RELATED"/>
    <property type="match status" value="1"/>
</dbReference>
<reference evidence="2" key="1">
    <citation type="submission" date="2023-03" db="EMBL/GenBank/DDBJ databases">
        <authorList>
            <person name="Julca I."/>
        </authorList>
    </citation>
    <scope>NUCLEOTIDE SEQUENCE</scope>
</reference>
<dbReference type="AlphaFoldDB" id="A0AAV1DZB1"/>
<keyword evidence="3" id="KW-1185">Reference proteome</keyword>
<protein>
    <submittedName>
        <fullName evidence="2">OLC1v1013704C1</fullName>
    </submittedName>
</protein>
<dbReference type="GO" id="GO:0009733">
    <property type="term" value="P:response to auxin"/>
    <property type="evidence" value="ECO:0007669"/>
    <property type="project" value="InterPro"/>
</dbReference>
<evidence type="ECO:0000313" key="2">
    <source>
        <dbReference type="EMBL" id="CAI9113156.1"/>
    </source>
</evidence>
<gene>
    <name evidence="2" type="ORF">OLC1_LOCUS20215</name>
</gene>